<dbReference type="RefSeq" id="WP_377282903.1">
    <property type="nucleotide sequence ID" value="NZ_JBHRSI010000008.1"/>
</dbReference>
<organism evidence="2 3">
    <name type="scientific">Phenylobacterium terrae</name>
    <dbReference type="NCBI Taxonomy" id="2665495"/>
    <lineage>
        <taxon>Bacteria</taxon>
        <taxon>Pseudomonadati</taxon>
        <taxon>Pseudomonadota</taxon>
        <taxon>Alphaproteobacteria</taxon>
        <taxon>Caulobacterales</taxon>
        <taxon>Caulobacteraceae</taxon>
        <taxon>Phenylobacterium</taxon>
    </lineage>
</organism>
<protein>
    <submittedName>
        <fullName evidence="2">Uncharacterized protein</fullName>
    </submittedName>
</protein>
<comment type="caution">
    <text evidence="2">The sequence shown here is derived from an EMBL/GenBank/DDBJ whole genome shotgun (WGS) entry which is preliminary data.</text>
</comment>
<accession>A0ABW4N213</accession>
<gene>
    <name evidence="2" type="ORF">ACFSC0_10930</name>
</gene>
<reference evidence="3" key="1">
    <citation type="journal article" date="2019" name="Int. J. Syst. Evol. Microbiol.">
        <title>The Global Catalogue of Microorganisms (GCM) 10K type strain sequencing project: providing services to taxonomists for standard genome sequencing and annotation.</title>
        <authorList>
            <consortium name="The Broad Institute Genomics Platform"/>
            <consortium name="The Broad Institute Genome Sequencing Center for Infectious Disease"/>
            <person name="Wu L."/>
            <person name="Ma J."/>
        </authorList>
    </citation>
    <scope>NUCLEOTIDE SEQUENCE [LARGE SCALE GENOMIC DNA]</scope>
    <source>
        <strain evidence="3">DFY28</strain>
    </source>
</reference>
<dbReference type="EMBL" id="JBHUEY010000001">
    <property type="protein sequence ID" value="MFD1783907.1"/>
    <property type="molecule type" value="Genomic_DNA"/>
</dbReference>
<proteinExistence type="predicted"/>
<evidence type="ECO:0000313" key="2">
    <source>
        <dbReference type="EMBL" id="MFD1783907.1"/>
    </source>
</evidence>
<feature type="signal peptide" evidence="1">
    <location>
        <begin position="1"/>
        <end position="22"/>
    </location>
</feature>
<sequence>MIRFAIACAVAAAALLPVGAWALEPAESMSAYHMANRCFAVIDAVSRTQLPSDARQRLDQMLFWGVAAKTFGDEANVSTEDQREHMEAAASRADAEVARNDPGPEQDLVECDAAFRLAMRD</sequence>
<name>A0ABW4N213_9CAUL</name>
<keyword evidence="1" id="KW-0732">Signal</keyword>
<feature type="chain" id="PRO_5046047450" evidence="1">
    <location>
        <begin position="23"/>
        <end position="121"/>
    </location>
</feature>
<keyword evidence="3" id="KW-1185">Reference proteome</keyword>
<evidence type="ECO:0000256" key="1">
    <source>
        <dbReference type="SAM" id="SignalP"/>
    </source>
</evidence>
<dbReference type="Proteomes" id="UP001597237">
    <property type="component" value="Unassembled WGS sequence"/>
</dbReference>
<evidence type="ECO:0000313" key="3">
    <source>
        <dbReference type="Proteomes" id="UP001597237"/>
    </source>
</evidence>